<keyword evidence="4" id="KW-0297">G-protein coupled receptor</keyword>
<dbReference type="Gene3D" id="1.20.1070.10">
    <property type="entry name" value="Rhodopsin 7-helix transmembrane proteins"/>
    <property type="match status" value="1"/>
</dbReference>
<dbReference type="AlphaFoldDB" id="A0A813RAN2"/>
<evidence type="ECO:0000256" key="2">
    <source>
        <dbReference type="ARBA" id="ARBA00022692"/>
    </source>
</evidence>
<keyword evidence="7" id="KW-0807">Transducer</keyword>
<feature type="transmembrane region" description="Helical" evidence="8">
    <location>
        <begin position="279"/>
        <end position="305"/>
    </location>
</feature>
<evidence type="ECO:0000256" key="5">
    <source>
        <dbReference type="ARBA" id="ARBA00023136"/>
    </source>
</evidence>
<evidence type="ECO:0000313" key="10">
    <source>
        <dbReference type="EMBL" id="CAF0778457.1"/>
    </source>
</evidence>
<feature type="domain" description="G-protein coupled receptors family 1 profile" evidence="9">
    <location>
        <begin position="33"/>
        <end position="298"/>
    </location>
</feature>
<feature type="transmembrane region" description="Helical" evidence="8">
    <location>
        <begin position="15"/>
        <end position="41"/>
    </location>
</feature>
<feature type="transmembrane region" description="Helical" evidence="8">
    <location>
        <begin position="235"/>
        <end position="259"/>
    </location>
</feature>
<dbReference type="PROSITE" id="PS50262">
    <property type="entry name" value="G_PROTEIN_RECEP_F1_2"/>
    <property type="match status" value="1"/>
</dbReference>
<protein>
    <recommendedName>
        <fullName evidence="9">G-protein coupled receptors family 1 profile domain-containing protein</fullName>
    </recommendedName>
</protein>
<dbReference type="InterPro" id="IPR017452">
    <property type="entry name" value="GPCR_Rhodpsn_7TM"/>
</dbReference>
<evidence type="ECO:0000256" key="4">
    <source>
        <dbReference type="ARBA" id="ARBA00023040"/>
    </source>
</evidence>
<dbReference type="Proteomes" id="UP000663828">
    <property type="component" value="Unassembled WGS sequence"/>
</dbReference>
<reference evidence="10" key="1">
    <citation type="submission" date="2021-02" db="EMBL/GenBank/DDBJ databases">
        <authorList>
            <person name="Nowell W R."/>
        </authorList>
    </citation>
    <scope>NUCLEOTIDE SEQUENCE</scope>
</reference>
<keyword evidence="6" id="KW-0675">Receptor</keyword>
<dbReference type="Proteomes" id="UP000663852">
    <property type="component" value="Unassembled WGS sequence"/>
</dbReference>
<dbReference type="EMBL" id="CAJNOR010000059">
    <property type="protein sequence ID" value="CAF0778457.1"/>
    <property type="molecule type" value="Genomic_DNA"/>
</dbReference>
<evidence type="ECO:0000256" key="3">
    <source>
        <dbReference type="ARBA" id="ARBA00022989"/>
    </source>
</evidence>
<sequence>MSSDDITIQYLKTMAATILLTSSIINSILGIVGLTFNIFVFTRPTLRCQPCSFYFLSSTFFNFFVILIIIPTRILSNIYDINPTDYNDNYCKIERYLFYSTRTIPCWLIALATIDRFLHSSSNSSFREMSSLKIAKLATGCTSLFVFIVYSHMIVYYGIHDKTDRFGQISSQCSGAPGIYSTFLSIWQMIFYSVIPSSTMLVFGSLTIKNVRGRCQTIPRAAEKNRSNRRTDFQLLRMLTVQVLVIIVCTLPVSIYRAYMAITINDMKNELRLAQEELASQIVLSLTYFAHSTSFYMYTLSGTIFRKALMKLFER</sequence>
<dbReference type="GO" id="GO:0005886">
    <property type="term" value="C:plasma membrane"/>
    <property type="evidence" value="ECO:0007669"/>
    <property type="project" value="TreeGrafter"/>
</dbReference>
<dbReference type="EMBL" id="CAJNOJ010000073">
    <property type="protein sequence ID" value="CAF1037225.1"/>
    <property type="molecule type" value="Genomic_DNA"/>
</dbReference>
<keyword evidence="12" id="KW-1185">Reference proteome</keyword>
<name>A0A813RAN2_ADIRI</name>
<comment type="caution">
    <text evidence="10">The sequence shown here is derived from an EMBL/GenBank/DDBJ whole genome shotgun (WGS) entry which is preliminary data.</text>
</comment>
<dbReference type="Pfam" id="PF00001">
    <property type="entry name" value="7tm_1"/>
    <property type="match status" value="1"/>
</dbReference>
<keyword evidence="3 8" id="KW-1133">Transmembrane helix</keyword>
<evidence type="ECO:0000256" key="1">
    <source>
        <dbReference type="ARBA" id="ARBA00004141"/>
    </source>
</evidence>
<organism evidence="10 12">
    <name type="scientific">Adineta ricciae</name>
    <name type="common">Rotifer</name>
    <dbReference type="NCBI Taxonomy" id="249248"/>
    <lineage>
        <taxon>Eukaryota</taxon>
        <taxon>Metazoa</taxon>
        <taxon>Spiralia</taxon>
        <taxon>Gnathifera</taxon>
        <taxon>Rotifera</taxon>
        <taxon>Eurotatoria</taxon>
        <taxon>Bdelloidea</taxon>
        <taxon>Adinetida</taxon>
        <taxon>Adinetidae</taxon>
        <taxon>Adineta</taxon>
    </lineage>
</organism>
<evidence type="ECO:0000313" key="11">
    <source>
        <dbReference type="EMBL" id="CAF1037225.1"/>
    </source>
</evidence>
<gene>
    <name evidence="11" type="ORF">EDS130_LOCUS16729</name>
    <name evidence="10" type="ORF">XAT740_LOCUS1835</name>
</gene>
<dbReference type="SUPFAM" id="SSF81321">
    <property type="entry name" value="Family A G protein-coupled receptor-like"/>
    <property type="match status" value="1"/>
</dbReference>
<feature type="transmembrane region" description="Helical" evidence="8">
    <location>
        <begin position="179"/>
        <end position="204"/>
    </location>
</feature>
<comment type="subcellular location">
    <subcellularLocation>
        <location evidence="1">Membrane</location>
        <topology evidence="1">Multi-pass membrane protein</topology>
    </subcellularLocation>
</comment>
<keyword evidence="5 8" id="KW-0472">Membrane</keyword>
<evidence type="ECO:0000259" key="9">
    <source>
        <dbReference type="PROSITE" id="PS50262"/>
    </source>
</evidence>
<accession>A0A813RAN2</accession>
<dbReference type="PANTHER" id="PTHR24243:SF230">
    <property type="entry name" value="G-PROTEIN COUPLED RECEPTORS FAMILY 1 PROFILE DOMAIN-CONTAINING PROTEIN"/>
    <property type="match status" value="1"/>
</dbReference>
<dbReference type="OrthoDB" id="9990906at2759"/>
<dbReference type="InterPro" id="IPR000276">
    <property type="entry name" value="GPCR_Rhodpsn"/>
</dbReference>
<feature type="transmembrane region" description="Helical" evidence="8">
    <location>
        <begin position="134"/>
        <end position="159"/>
    </location>
</feature>
<proteinExistence type="predicted"/>
<dbReference type="PANTHER" id="PTHR24243">
    <property type="entry name" value="G-PROTEIN COUPLED RECEPTOR"/>
    <property type="match status" value="1"/>
</dbReference>
<feature type="transmembrane region" description="Helical" evidence="8">
    <location>
        <begin position="53"/>
        <end position="76"/>
    </location>
</feature>
<feature type="transmembrane region" description="Helical" evidence="8">
    <location>
        <begin position="96"/>
        <end position="114"/>
    </location>
</feature>
<evidence type="ECO:0000256" key="8">
    <source>
        <dbReference type="SAM" id="Phobius"/>
    </source>
</evidence>
<evidence type="ECO:0000256" key="7">
    <source>
        <dbReference type="ARBA" id="ARBA00023224"/>
    </source>
</evidence>
<keyword evidence="2 8" id="KW-0812">Transmembrane</keyword>
<evidence type="ECO:0000313" key="12">
    <source>
        <dbReference type="Proteomes" id="UP000663828"/>
    </source>
</evidence>
<dbReference type="GO" id="GO:0004930">
    <property type="term" value="F:G protein-coupled receptor activity"/>
    <property type="evidence" value="ECO:0007669"/>
    <property type="project" value="UniProtKB-KW"/>
</dbReference>
<evidence type="ECO:0000256" key="6">
    <source>
        <dbReference type="ARBA" id="ARBA00023170"/>
    </source>
</evidence>